<dbReference type="AlphaFoldDB" id="A0A382Q4G4"/>
<protein>
    <recommendedName>
        <fullName evidence="1">Cupin type-2 domain-containing protein</fullName>
    </recommendedName>
</protein>
<dbReference type="InterPro" id="IPR013096">
    <property type="entry name" value="Cupin_2"/>
</dbReference>
<dbReference type="InterPro" id="IPR011051">
    <property type="entry name" value="RmlC_Cupin_sf"/>
</dbReference>
<evidence type="ECO:0000259" key="1">
    <source>
        <dbReference type="Pfam" id="PF07883"/>
    </source>
</evidence>
<dbReference type="PANTHER" id="PTHR40112">
    <property type="entry name" value="H2HPP ISOMERASE"/>
    <property type="match status" value="1"/>
</dbReference>
<dbReference type="EMBL" id="UINC01111904">
    <property type="protein sequence ID" value="SVC80464.1"/>
    <property type="molecule type" value="Genomic_DNA"/>
</dbReference>
<dbReference type="CDD" id="cd02238">
    <property type="entry name" value="cupin_KdgF"/>
    <property type="match status" value="1"/>
</dbReference>
<dbReference type="Gene3D" id="2.60.120.10">
    <property type="entry name" value="Jelly Rolls"/>
    <property type="match status" value="1"/>
</dbReference>
<dbReference type="PANTHER" id="PTHR40112:SF1">
    <property type="entry name" value="H2HPP ISOMERASE"/>
    <property type="match status" value="1"/>
</dbReference>
<organism evidence="2">
    <name type="scientific">marine metagenome</name>
    <dbReference type="NCBI Taxonomy" id="408172"/>
    <lineage>
        <taxon>unclassified sequences</taxon>
        <taxon>metagenomes</taxon>
        <taxon>ecological metagenomes</taxon>
    </lineage>
</organism>
<dbReference type="SUPFAM" id="SSF51182">
    <property type="entry name" value="RmlC-like cupins"/>
    <property type="match status" value="1"/>
</dbReference>
<gene>
    <name evidence="2" type="ORF">METZ01_LOCUS333318</name>
</gene>
<accession>A0A382Q4G4</accession>
<sequence length="111" mass="12049">MASPPVNEHGAEVTSRRIFAWDELDGVRWDDEGVDAQIITGENMHLIRAVYPPGAVYEIHSHPHEQFSLLLEGRLRLTVGNETRDIGPGDGWYAPGGVPHGGVVLGDEAAV</sequence>
<dbReference type="InterPro" id="IPR014710">
    <property type="entry name" value="RmlC-like_jellyroll"/>
</dbReference>
<feature type="domain" description="Cupin type-2" evidence="1">
    <location>
        <begin position="49"/>
        <end position="110"/>
    </location>
</feature>
<feature type="non-terminal residue" evidence="2">
    <location>
        <position position="111"/>
    </location>
</feature>
<reference evidence="2" key="1">
    <citation type="submission" date="2018-05" db="EMBL/GenBank/DDBJ databases">
        <authorList>
            <person name="Lanie J.A."/>
            <person name="Ng W.-L."/>
            <person name="Kazmierczak K.M."/>
            <person name="Andrzejewski T.M."/>
            <person name="Davidsen T.M."/>
            <person name="Wayne K.J."/>
            <person name="Tettelin H."/>
            <person name="Glass J.I."/>
            <person name="Rusch D."/>
            <person name="Podicherti R."/>
            <person name="Tsui H.-C.T."/>
            <person name="Winkler M.E."/>
        </authorList>
    </citation>
    <scope>NUCLEOTIDE SEQUENCE</scope>
</reference>
<dbReference type="InterPro" id="IPR052535">
    <property type="entry name" value="Bacilysin_H2HPP_isomerase"/>
</dbReference>
<dbReference type="Pfam" id="PF07883">
    <property type="entry name" value="Cupin_2"/>
    <property type="match status" value="1"/>
</dbReference>
<name>A0A382Q4G4_9ZZZZ</name>
<proteinExistence type="predicted"/>
<evidence type="ECO:0000313" key="2">
    <source>
        <dbReference type="EMBL" id="SVC80464.1"/>
    </source>
</evidence>